<evidence type="ECO:0000313" key="1">
    <source>
        <dbReference type="EMBL" id="EPY05643.1"/>
    </source>
</evidence>
<dbReference type="AlphaFoldDB" id="S9SNM0"/>
<comment type="caution">
    <text evidence="1">The sequence shown here is derived from an EMBL/GenBank/DDBJ whole genome shotgun (WGS) entry which is preliminary data.</text>
</comment>
<dbReference type="EMBL" id="ATMT01000064">
    <property type="protein sequence ID" value="EPY05643.1"/>
    <property type="molecule type" value="Genomic_DNA"/>
</dbReference>
<sequence length="68" mass="7772">MKIKQLAQGAEKEAISIAQAYAAYEQLMDESRGYCQQARKLREQAAELQQSERTGFQIRGLEKRFSSC</sequence>
<name>S9SNM0_PAEAL</name>
<dbReference type="Proteomes" id="UP000015344">
    <property type="component" value="Unassembled WGS sequence"/>
</dbReference>
<organism evidence="1 2">
    <name type="scientific">Paenibacillus alvei TS-15</name>
    <dbReference type="NCBI Taxonomy" id="1117108"/>
    <lineage>
        <taxon>Bacteria</taxon>
        <taxon>Bacillati</taxon>
        <taxon>Bacillota</taxon>
        <taxon>Bacilli</taxon>
        <taxon>Bacillales</taxon>
        <taxon>Paenibacillaceae</taxon>
        <taxon>Paenibacillus</taxon>
    </lineage>
</organism>
<proteinExistence type="predicted"/>
<evidence type="ECO:0000313" key="2">
    <source>
        <dbReference type="Proteomes" id="UP000015344"/>
    </source>
</evidence>
<accession>S9SNM0</accession>
<reference evidence="1 2" key="1">
    <citation type="submission" date="2013-05" db="EMBL/GenBank/DDBJ databases">
        <authorList>
            <person name="Strain E.A."/>
            <person name="Brown E."/>
            <person name="Allard M.W."/>
            <person name="Luo Y.L."/>
        </authorList>
    </citation>
    <scope>NUCLEOTIDE SEQUENCE [LARGE SCALE GENOMIC DNA]</scope>
    <source>
        <strain evidence="1 2">TS-15</strain>
    </source>
</reference>
<protein>
    <submittedName>
        <fullName evidence="1">Uncharacterized protein</fullName>
    </submittedName>
</protein>
<gene>
    <name evidence="1" type="ORF">PAALTS15_18983</name>
</gene>
<dbReference type="eggNOG" id="ENOG50307PF">
    <property type="taxonomic scope" value="Bacteria"/>
</dbReference>